<dbReference type="RefSeq" id="WP_345211394.1">
    <property type="nucleotide sequence ID" value="NZ_BAABFT010000005.1"/>
</dbReference>
<dbReference type="EMBL" id="BAABFT010000005">
    <property type="protein sequence ID" value="GAA4323665.1"/>
    <property type="molecule type" value="Genomic_DNA"/>
</dbReference>
<dbReference type="InterPro" id="IPR029058">
    <property type="entry name" value="AB_hydrolase_fold"/>
</dbReference>
<sequence>METSRTKTTLTKLGLICLLSLAFIACTKDDQPTQPPVEEVDYHLKAPTKFALVGQAKFAYRILGNKPGIPLIMASSLGASMDDWDPAVTNGLAQNNTVIIFDIEGVASSTGKTPDNVADMAKGVVNFIKTLGYTKVNLMGFSMGSFISQQIVLTEPGIVNKLILTGTGPKGAQGLSNLPNLLGAAAGLSPKESFLKFAFTSSPASIAAGKAAWKRSQKRTVDRDVALSPETGLAELTAVLGWAQPYPEALNELKKVTQPVLIAQGENDIPVPVINAQNMAKSFPNVKLIVYKDSGHASFSQNHDQFVTTANSFLKN</sequence>
<dbReference type="GO" id="GO:0016787">
    <property type="term" value="F:hydrolase activity"/>
    <property type="evidence" value="ECO:0007669"/>
    <property type="project" value="UniProtKB-KW"/>
</dbReference>
<dbReference type="Pfam" id="PF00561">
    <property type="entry name" value="Abhydrolase_1"/>
    <property type="match status" value="1"/>
</dbReference>
<feature type="signal peptide" evidence="1">
    <location>
        <begin position="1"/>
        <end position="27"/>
    </location>
</feature>
<dbReference type="PANTHER" id="PTHR43798:SF5">
    <property type="entry name" value="MONOACYLGLYCEROL LIPASE ABHD6"/>
    <property type="match status" value="1"/>
</dbReference>
<evidence type="ECO:0000313" key="3">
    <source>
        <dbReference type="EMBL" id="GAA4323665.1"/>
    </source>
</evidence>
<reference evidence="4" key="1">
    <citation type="journal article" date="2019" name="Int. J. Syst. Evol. Microbiol.">
        <title>The Global Catalogue of Microorganisms (GCM) 10K type strain sequencing project: providing services to taxonomists for standard genome sequencing and annotation.</title>
        <authorList>
            <consortium name="The Broad Institute Genomics Platform"/>
            <consortium name="The Broad Institute Genome Sequencing Center for Infectious Disease"/>
            <person name="Wu L."/>
            <person name="Ma J."/>
        </authorList>
    </citation>
    <scope>NUCLEOTIDE SEQUENCE [LARGE SCALE GENOMIC DNA]</scope>
    <source>
        <strain evidence="4">JCM 17705</strain>
    </source>
</reference>
<keyword evidence="4" id="KW-1185">Reference proteome</keyword>
<dbReference type="PROSITE" id="PS51257">
    <property type="entry name" value="PROKAR_LIPOPROTEIN"/>
    <property type="match status" value="1"/>
</dbReference>
<proteinExistence type="predicted"/>
<accession>A0ABP8GG39</accession>
<protein>
    <submittedName>
        <fullName evidence="3">Alpha/beta hydrolase</fullName>
    </submittedName>
</protein>
<comment type="caution">
    <text evidence="3">The sequence shown here is derived from an EMBL/GenBank/DDBJ whole genome shotgun (WGS) entry which is preliminary data.</text>
</comment>
<keyword evidence="3" id="KW-0378">Hydrolase</keyword>
<organism evidence="3 4">
    <name type="scientific">Mucilaginibacter gynuensis</name>
    <dbReference type="NCBI Taxonomy" id="1302236"/>
    <lineage>
        <taxon>Bacteria</taxon>
        <taxon>Pseudomonadati</taxon>
        <taxon>Bacteroidota</taxon>
        <taxon>Sphingobacteriia</taxon>
        <taxon>Sphingobacteriales</taxon>
        <taxon>Sphingobacteriaceae</taxon>
        <taxon>Mucilaginibacter</taxon>
    </lineage>
</organism>
<feature type="chain" id="PRO_5045038673" evidence="1">
    <location>
        <begin position="28"/>
        <end position="316"/>
    </location>
</feature>
<gene>
    <name evidence="3" type="ORF">GCM10023149_24750</name>
</gene>
<feature type="domain" description="AB hydrolase-1" evidence="2">
    <location>
        <begin position="70"/>
        <end position="301"/>
    </location>
</feature>
<dbReference type="InterPro" id="IPR050266">
    <property type="entry name" value="AB_hydrolase_sf"/>
</dbReference>
<evidence type="ECO:0000259" key="2">
    <source>
        <dbReference type="Pfam" id="PF00561"/>
    </source>
</evidence>
<evidence type="ECO:0000256" key="1">
    <source>
        <dbReference type="SAM" id="SignalP"/>
    </source>
</evidence>
<dbReference type="SUPFAM" id="SSF53474">
    <property type="entry name" value="alpha/beta-Hydrolases"/>
    <property type="match status" value="1"/>
</dbReference>
<dbReference type="Gene3D" id="3.40.50.1820">
    <property type="entry name" value="alpha/beta hydrolase"/>
    <property type="match status" value="1"/>
</dbReference>
<dbReference type="InterPro" id="IPR000073">
    <property type="entry name" value="AB_hydrolase_1"/>
</dbReference>
<dbReference type="PANTHER" id="PTHR43798">
    <property type="entry name" value="MONOACYLGLYCEROL LIPASE"/>
    <property type="match status" value="1"/>
</dbReference>
<dbReference type="Proteomes" id="UP001500582">
    <property type="component" value="Unassembled WGS sequence"/>
</dbReference>
<keyword evidence="1" id="KW-0732">Signal</keyword>
<evidence type="ECO:0000313" key="4">
    <source>
        <dbReference type="Proteomes" id="UP001500582"/>
    </source>
</evidence>
<name>A0ABP8GG39_9SPHI</name>